<evidence type="ECO:0000313" key="1">
    <source>
        <dbReference type="EMBL" id="AUV58127.1"/>
    </source>
</evidence>
<reference evidence="1" key="1">
    <citation type="submission" date="2018-01" db="EMBL/GenBank/DDBJ databases">
        <title>Draft genome sequence of Bandra megavirus.</title>
        <authorList>
            <person name="Chatterjee A."/>
            <person name="Yadav R."/>
            <person name="Kondabagil K."/>
        </authorList>
    </citation>
    <scope>NUCLEOTIDE SEQUENCE</scope>
    <source>
        <strain evidence="1">KK-1</strain>
    </source>
</reference>
<accession>A0A2K9V7C9</accession>
<dbReference type="EMBL" id="MG779310">
    <property type="protein sequence ID" value="AUV58127.1"/>
    <property type="molecule type" value="Genomic_DNA"/>
</dbReference>
<organism evidence="1">
    <name type="scientific">Bandra megavirus</name>
    <dbReference type="NCBI Taxonomy" id="2071566"/>
    <lineage>
        <taxon>Viruses</taxon>
        <taxon>Varidnaviria</taxon>
        <taxon>Bamfordvirae</taxon>
        <taxon>Nucleocytoviricota</taxon>
        <taxon>Megaviricetes</taxon>
        <taxon>Imitervirales</taxon>
        <taxon>Mimiviridae</taxon>
        <taxon>Megamimivirinae</taxon>
        <taxon>Megavirus</taxon>
    </lineage>
</organism>
<protein>
    <submittedName>
        <fullName evidence="1">Uncharacterized protein</fullName>
    </submittedName>
</protein>
<sequence>MYYFFTNLVNKPNLYAMYLNIKSQIMNNKDKTIKIVKLYTSGNECSTIIVEQEFNGDKFITKIYSNGKIEALCKTIEQYEYFFINVFNLLSITKSIYSIECIERTYDLVTQNFLDIDIQLCPIDYYLADITD</sequence>
<proteinExistence type="predicted"/>
<name>A0A2K9V7C9_9VIRU</name>